<dbReference type="PROSITE" id="PS00622">
    <property type="entry name" value="HTH_LUXR_1"/>
    <property type="match status" value="1"/>
</dbReference>
<dbReference type="Proteomes" id="UP000190080">
    <property type="component" value="Unassembled WGS sequence"/>
</dbReference>
<feature type="domain" description="Response regulatory" evidence="6">
    <location>
        <begin position="2"/>
        <end position="118"/>
    </location>
</feature>
<evidence type="ECO:0000256" key="2">
    <source>
        <dbReference type="ARBA" id="ARBA00023125"/>
    </source>
</evidence>
<dbReference type="RefSeq" id="WP_079423019.1">
    <property type="nucleotide sequence ID" value="NZ_MZGV01000013.1"/>
</dbReference>
<dbReference type="PANTHER" id="PTHR45566:SF2">
    <property type="entry name" value="NARL SUBFAMILY"/>
    <property type="match status" value="1"/>
</dbReference>
<dbReference type="PROSITE" id="PS50110">
    <property type="entry name" value="RESPONSE_REGULATORY"/>
    <property type="match status" value="1"/>
</dbReference>
<evidence type="ECO:0000313" key="8">
    <source>
        <dbReference type="Proteomes" id="UP000190080"/>
    </source>
</evidence>
<dbReference type="SUPFAM" id="SSF52172">
    <property type="entry name" value="CheY-like"/>
    <property type="match status" value="1"/>
</dbReference>
<dbReference type="InterPro" id="IPR011006">
    <property type="entry name" value="CheY-like_superfamily"/>
</dbReference>
<feature type="domain" description="HTH luxR-type" evidence="5">
    <location>
        <begin position="139"/>
        <end position="204"/>
    </location>
</feature>
<keyword evidence="4" id="KW-0597">Phosphoprotein</keyword>
<reference evidence="7 8" key="1">
    <citation type="submission" date="2017-03" db="EMBL/GenBank/DDBJ databases">
        <title>Genome sequence of Clostridium oryzae DSM 28571.</title>
        <authorList>
            <person name="Poehlein A."/>
            <person name="Daniel R."/>
        </authorList>
    </citation>
    <scope>NUCLEOTIDE SEQUENCE [LARGE SCALE GENOMIC DNA]</scope>
    <source>
        <strain evidence="7 8">DSM 28571</strain>
    </source>
</reference>
<gene>
    <name evidence="7" type="primary">vraR_1</name>
    <name evidence="7" type="ORF">CLORY_15720</name>
</gene>
<dbReference type="PROSITE" id="PS50043">
    <property type="entry name" value="HTH_LUXR_2"/>
    <property type="match status" value="1"/>
</dbReference>
<dbReference type="GO" id="GO:0006355">
    <property type="term" value="P:regulation of DNA-templated transcription"/>
    <property type="evidence" value="ECO:0007669"/>
    <property type="project" value="InterPro"/>
</dbReference>
<dbReference type="InterPro" id="IPR051015">
    <property type="entry name" value="EvgA-like"/>
</dbReference>
<keyword evidence="2" id="KW-0238">DNA-binding</keyword>
<dbReference type="InterPro" id="IPR000792">
    <property type="entry name" value="Tscrpt_reg_LuxR_C"/>
</dbReference>
<dbReference type="InterPro" id="IPR001789">
    <property type="entry name" value="Sig_transdc_resp-reg_receiver"/>
</dbReference>
<organism evidence="7 8">
    <name type="scientific">Clostridium oryzae</name>
    <dbReference type="NCBI Taxonomy" id="1450648"/>
    <lineage>
        <taxon>Bacteria</taxon>
        <taxon>Bacillati</taxon>
        <taxon>Bacillota</taxon>
        <taxon>Clostridia</taxon>
        <taxon>Eubacteriales</taxon>
        <taxon>Clostridiaceae</taxon>
        <taxon>Clostridium</taxon>
    </lineage>
</organism>
<evidence type="ECO:0000313" key="7">
    <source>
        <dbReference type="EMBL" id="OPJ62692.1"/>
    </source>
</evidence>
<evidence type="ECO:0000259" key="6">
    <source>
        <dbReference type="PROSITE" id="PS50110"/>
    </source>
</evidence>
<name>A0A1V4IRP7_9CLOT</name>
<dbReference type="Pfam" id="PF00072">
    <property type="entry name" value="Response_reg"/>
    <property type="match status" value="1"/>
</dbReference>
<feature type="modified residue" description="4-aspartylphosphate" evidence="4">
    <location>
        <position position="53"/>
    </location>
</feature>
<comment type="function">
    <text evidence="3">May play the central regulatory role in sporulation. It may be an element of the effector pathway responsible for the activation of sporulation genes in response to nutritional stress. Spo0A may act in concert with spo0H (a sigma factor) to control the expression of some genes that are critical to the sporulation process.</text>
</comment>
<dbReference type="EMBL" id="MZGV01000013">
    <property type="protein sequence ID" value="OPJ62692.1"/>
    <property type="molecule type" value="Genomic_DNA"/>
</dbReference>
<keyword evidence="8" id="KW-1185">Reference proteome</keyword>
<sequence length="211" mass="24096">MRTIIISNYALIREGLCSIISRYDNVNIDAVAEKMSQVIGSVRTNDIDIIFLDLHIYNSTELDIIKELKQQGIRTKVVIIDFNNSKELFVKAIKIGVEGYILGKSSESEILHIVGQINKGKKYYDAFFIDSMINEEKLETDDLEQLTIREKEILGEIGKGMTNRRISERLHISENTVKKHIYHIFEKLNIKDRTQAALFANNCGIVDKSAC</sequence>
<dbReference type="OrthoDB" id="9779069at2"/>
<evidence type="ECO:0000256" key="1">
    <source>
        <dbReference type="ARBA" id="ARBA00018672"/>
    </source>
</evidence>
<dbReference type="CDD" id="cd06170">
    <property type="entry name" value="LuxR_C_like"/>
    <property type="match status" value="1"/>
</dbReference>
<evidence type="ECO:0000259" key="5">
    <source>
        <dbReference type="PROSITE" id="PS50043"/>
    </source>
</evidence>
<dbReference type="Pfam" id="PF00196">
    <property type="entry name" value="GerE"/>
    <property type="match status" value="1"/>
</dbReference>
<dbReference type="PANTHER" id="PTHR45566">
    <property type="entry name" value="HTH-TYPE TRANSCRIPTIONAL REGULATOR YHJB-RELATED"/>
    <property type="match status" value="1"/>
</dbReference>
<dbReference type="AlphaFoldDB" id="A0A1V4IRP7"/>
<dbReference type="SMART" id="SM00421">
    <property type="entry name" value="HTH_LUXR"/>
    <property type="match status" value="1"/>
</dbReference>
<evidence type="ECO:0000256" key="4">
    <source>
        <dbReference type="PROSITE-ProRule" id="PRU00169"/>
    </source>
</evidence>
<evidence type="ECO:0000256" key="3">
    <source>
        <dbReference type="ARBA" id="ARBA00024867"/>
    </source>
</evidence>
<dbReference type="SUPFAM" id="SSF46894">
    <property type="entry name" value="C-terminal effector domain of the bipartite response regulators"/>
    <property type="match status" value="1"/>
</dbReference>
<protein>
    <recommendedName>
        <fullName evidence="1">Stage 0 sporulation protein A homolog</fullName>
    </recommendedName>
</protein>
<dbReference type="InterPro" id="IPR016032">
    <property type="entry name" value="Sig_transdc_resp-reg_C-effctor"/>
</dbReference>
<comment type="caution">
    <text evidence="7">The sequence shown here is derived from an EMBL/GenBank/DDBJ whole genome shotgun (WGS) entry which is preliminary data.</text>
</comment>
<accession>A0A1V4IRP7</accession>
<dbReference type="Gene3D" id="3.40.50.2300">
    <property type="match status" value="1"/>
</dbReference>
<dbReference type="GO" id="GO:0000160">
    <property type="term" value="P:phosphorelay signal transduction system"/>
    <property type="evidence" value="ECO:0007669"/>
    <property type="project" value="InterPro"/>
</dbReference>
<proteinExistence type="predicted"/>
<dbReference type="STRING" id="1450648.CLORY_15720"/>
<dbReference type="GO" id="GO:0003677">
    <property type="term" value="F:DNA binding"/>
    <property type="evidence" value="ECO:0007669"/>
    <property type="project" value="UniProtKB-KW"/>
</dbReference>
<dbReference type="PRINTS" id="PR00038">
    <property type="entry name" value="HTHLUXR"/>
</dbReference>